<proteinExistence type="predicted"/>
<sequence>MQDILPFGARGAVVVTGDDDQAYLEDYLGQAKKLGRLPVTYFLHPLTRHVAESLARHEKGCLIEWELHPDALDTPGEYATRLAEQCEWFHKLTGRRPRFLRNHGFLNDGYWGHARPWLDQGIVGSSNLPGVNGNVLNGSLLPARLSLNGVLTSHWSQLTAFGDGVFFIYDWDATVAIGAILAAAQQIIDSGVPGVLVFNVHPANHEKAAPMLDAVHRLVEDLGFAAMTFGSMIDWFAERDACRDSSTSDDMISPFVQTRIDSSDQSVSVRKSRLAVAADFARRAFRTVASLGSRVGGGH</sequence>
<evidence type="ECO:0008006" key="3">
    <source>
        <dbReference type="Google" id="ProtNLM"/>
    </source>
</evidence>
<dbReference type="Proteomes" id="UP000697998">
    <property type="component" value="Unassembled WGS sequence"/>
</dbReference>
<evidence type="ECO:0000313" key="2">
    <source>
        <dbReference type="Proteomes" id="UP000697998"/>
    </source>
</evidence>
<name>A0A935PYU8_9PROT</name>
<gene>
    <name evidence="1" type="ORF">IPJ27_09595</name>
</gene>
<protein>
    <recommendedName>
        <fullName evidence="3">Polysaccharide deacetylase</fullName>
    </recommendedName>
</protein>
<dbReference type="EMBL" id="JADJMH010000006">
    <property type="protein sequence ID" value="MBK7674989.1"/>
    <property type="molecule type" value="Genomic_DNA"/>
</dbReference>
<accession>A0A935PYU8</accession>
<comment type="caution">
    <text evidence="1">The sequence shown here is derived from an EMBL/GenBank/DDBJ whole genome shotgun (WGS) entry which is preliminary data.</text>
</comment>
<evidence type="ECO:0000313" key="1">
    <source>
        <dbReference type="EMBL" id="MBK7674989.1"/>
    </source>
</evidence>
<reference evidence="1 2" key="1">
    <citation type="submission" date="2020-10" db="EMBL/GenBank/DDBJ databases">
        <title>Connecting structure to function with the recovery of over 1000 high-quality activated sludge metagenome-assembled genomes encoding full-length rRNA genes using long-read sequencing.</title>
        <authorList>
            <person name="Singleton C.M."/>
            <person name="Petriglieri F."/>
            <person name="Kristensen J.M."/>
            <person name="Kirkegaard R.H."/>
            <person name="Michaelsen T.Y."/>
            <person name="Andersen M.H."/>
            <person name="Karst S.M."/>
            <person name="Dueholm M.S."/>
            <person name="Nielsen P.H."/>
            <person name="Albertsen M."/>
        </authorList>
    </citation>
    <scope>NUCLEOTIDE SEQUENCE [LARGE SCALE GENOMIC DNA]</scope>
    <source>
        <strain evidence="1">EsbW_18-Q3-R4-48_BATAC.285</strain>
    </source>
</reference>
<dbReference type="AlphaFoldDB" id="A0A935PYU8"/>
<organism evidence="1 2">
    <name type="scientific">Candidatus Accumulibacter proximus</name>
    <dbReference type="NCBI Taxonomy" id="2954385"/>
    <lineage>
        <taxon>Bacteria</taxon>
        <taxon>Pseudomonadati</taxon>
        <taxon>Pseudomonadota</taxon>
        <taxon>Betaproteobacteria</taxon>
        <taxon>Candidatus Accumulibacter</taxon>
    </lineage>
</organism>